<keyword evidence="2" id="KW-1185">Reference proteome</keyword>
<sequence length="244" mass="27148">MEFPIFDGVHQGSALFLLLFVVVIDAISRNLQIAAPWTLLYADNCNHLPLFRLKLNVKKTEYLTTDVSELGSIKINDTELARVTSFKYLGSPVTSDGSLKLEVNVRFPSALEEEVEVTKVTVVTAMEVTVATAMEGTVATAMVVTGMVDFTITLVEEGGYGGGGGGGGLAMLMRGLFGFRQPYNNYYQPYYQQSPYQNYYYQRAASCEGQQYMGMQGMRQYWYCVCSGVVSYQYDACRSTYNYG</sequence>
<reference evidence="1 2" key="1">
    <citation type="submission" date="2018-11" db="EMBL/GenBank/DDBJ databases">
        <authorList>
            <consortium name="Pathogen Informatics"/>
        </authorList>
    </citation>
    <scope>NUCLEOTIDE SEQUENCE [LARGE SCALE GENOMIC DNA]</scope>
</reference>
<dbReference type="Proteomes" id="UP000050761">
    <property type="component" value="Unassembled WGS sequence"/>
</dbReference>
<gene>
    <name evidence="1" type="ORF">HPBE_LOCUS13092</name>
</gene>
<accession>A0A183FX54</accession>
<evidence type="ECO:0000313" key="3">
    <source>
        <dbReference type="WBParaSite" id="HPBE_0001309101-mRNA-1"/>
    </source>
</evidence>
<dbReference type="EMBL" id="UZAH01027774">
    <property type="protein sequence ID" value="VDO94863.1"/>
    <property type="molecule type" value="Genomic_DNA"/>
</dbReference>
<protein>
    <submittedName>
        <fullName evidence="3">MG3 domain-containing protein</fullName>
    </submittedName>
</protein>
<dbReference type="AlphaFoldDB" id="A0A183FX54"/>
<evidence type="ECO:0000313" key="2">
    <source>
        <dbReference type="Proteomes" id="UP000050761"/>
    </source>
</evidence>
<proteinExistence type="predicted"/>
<evidence type="ECO:0000313" key="1">
    <source>
        <dbReference type="EMBL" id="VDO94863.1"/>
    </source>
</evidence>
<organism evidence="2 3">
    <name type="scientific">Heligmosomoides polygyrus</name>
    <name type="common">Parasitic roundworm</name>
    <dbReference type="NCBI Taxonomy" id="6339"/>
    <lineage>
        <taxon>Eukaryota</taxon>
        <taxon>Metazoa</taxon>
        <taxon>Ecdysozoa</taxon>
        <taxon>Nematoda</taxon>
        <taxon>Chromadorea</taxon>
        <taxon>Rhabditida</taxon>
        <taxon>Rhabditina</taxon>
        <taxon>Rhabditomorpha</taxon>
        <taxon>Strongyloidea</taxon>
        <taxon>Heligmosomidae</taxon>
        <taxon>Heligmosomoides</taxon>
    </lineage>
</organism>
<name>A0A183FX54_HELPZ</name>
<reference evidence="3" key="2">
    <citation type="submission" date="2019-09" db="UniProtKB">
        <authorList>
            <consortium name="WormBaseParasite"/>
        </authorList>
    </citation>
    <scope>IDENTIFICATION</scope>
</reference>
<accession>A0A3P8AT53</accession>
<dbReference type="WBParaSite" id="HPBE_0001309101-mRNA-1">
    <property type="protein sequence ID" value="HPBE_0001309101-mRNA-1"/>
    <property type="gene ID" value="HPBE_0001309101"/>
</dbReference>